<reference evidence="1 2" key="1">
    <citation type="submission" date="2022-05" db="EMBL/GenBank/DDBJ databases">
        <title>Streptomyces sp. nov. RY43-2 isolated from soil of a peat swamp forest.</title>
        <authorList>
            <person name="Kanchanasin P."/>
            <person name="Tanasupawat S."/>
            <person name="Phongsopitanun W."/>
        </authorList>
    </citation>
    <scope>NUCLEOTIDE SEQUENCE [LARGE SCALE GENOMIC DNA]</scope>
    <source>
        <strain evidence="1 2">RY43-2</strain>
    </source>
</reference>
<evidence type="ECO:0000313" key="2">
    <source>
        <dbReference type="Proteomes" id="UP001523219"/>
    </source>
</evidence>
<accession>A0ABT0ZJF2</accession>
<comment type="caution">
    <text evidence="1">The sequence shown here is derived from an EMBL/GenBank/DDBJ whole genome shotgun (WGS) entry which is preliminary data.</text>
</comment>
<dbReference type="RefSeq" id="WP_252427242.1">
    <property type="nucleotide sequence ID" value="NZ_JAMWMR010000024.1"/>
</dbReference>
<dbReference type="Proteomes" id="UP001523219">
    <property type="component" value="Unassembled WGS sequence"/>
</dbReference>
<gene>
    <name evidence="1" type="ORF">NGF19_23490</name>
</gene>
<evidence type="ECO:0000313" key="1">
    <source>
        <dbReference type="EMBL" id="MCN9243714.1"/>
    </source>
</evidence>
<keyword evidence="2" id="KW-1185">Reference proteome</keyword>
<sequence>MLCIREALPDPWFRKEDVGDWARDPCDPTGLHVGVHAPDLSGLLFNCRATTLDQRADDHTVLVYVRRGHRDGAEERHASWLAEQIGRSVIGPPQEL</sequence>
<name>A0ABT0ZJF2_9ACTN</name>
<protein>
    <submittedName>
        <fullName evidence="1">Uncharacterized protein</fullName>
    </submittedName>
</protein>
<proteinExistence type="predicted"/>
<dbReference type="EMBL" id="JAMWMR010000024">
    <property type="protein sequence ID" value="MCN9243714.1"/>
    <property type="molecule type" value="Genomic_DNA"/>
</dbReference>
<organism evidence="1 2">
    <name type="scientific">Streptomyces macrolidinus</name>
    <dbReference type="NCBI Taxonomy" id="2952607"/>
    <lineage>
        <taxon>Bacteria</taxon>
        <taxon>Bacillati</taxon>
        <taxon>Actinomycetota</taxon>
        <taxon>Actinomycetes</taxon>
        <taxon>Kitasatosporales</taxon>
        <taxon>Streptomycetaceae</taxon>
        <taxon>Streptomyces</taxon>
    </lineage>
</organism>